<gene>
    <name evidence="5" type="ORF">FB558_8615</name>
</gene>
<dbReference type="SMART" id="SM00857">
    <property type="entry name" value="Resolvase"/>
    <property type="match status" value="1"/>
</dbReference>
<protein>
    <submittedName>
        <fullName evidence="5">Resolvase-like protein</fullName>
    </submittedName>
</protein>
<evidence type="ECO:0000256" key="3">
    <source>
        <dbReference type="SAM" id="MobiDB-lite"/>
    </source>
</evidence>
<dbReference type="SUPFAM" id="SSF53041">
    <property type="entry name" value="Resolvase-like"/>
    <property type="match status" value="1"/>
</dbReference>
<dbReference type="GO" id="GO:0000150">
    <property type="term" value="F:DNA strand exchange activity"/>
    <property type="evidence" value="ECO:0007669"/>
    <property type="project" value="InterPro"/>
</dbReference>
<evidence type="ECO:0000256" key="2">
    <source>
        <dbReference type="ARBA" id="ARBA00023172"/>
    </source>
</evidence>
<dbReference type="PROSITE" id="PS51736">
    <property type="entry name" value="RECOMBINASES_3"/>
    <property type="match status" value="1"/>
</dbReference>
<evidence type="ECO:0000256" key="1">
    <source>
        <dbReference type="ARBA" id="ARBA00023125"/>
    </source>
</evidence>
<dbReference type="InterPro" id="IPR006119">
    <property type="entry name" value="Resolv_N"/>
</dbReference>
<name>A0A543CX72_9PSEU</name>
<dbReference type="Pfam" id="PF00239">
    <property type="entry name" value="Resolvase"/>
    <property type="match status" value="1"/>
</dbReference>
<sequence>MLSGGDNRHTVSVPGLLIGYARCSADAQDDLTAQRDALVALGVEPERIYVDHGLTGTNRAGLDEALAACRSGDVLVVTTLDRLVRSVPAARVIVDELTAGQIKLSIGGLVYDPTDPVGRQWLNAFATLAELKTDIDREKKFLKLFNTKDDRSLEERLAPPPLPPHPPPSPEQLRYRRLVADAMAHPGEWHDGEWWHEMLRRLAARGRRLLHRRRPDARRGK</sequence>
<dbReference type="CDD" id="cd03768">
    <property type="entry name" value="SR_ResInv"/>
    <property type="match status" value="1"/>
</dbReference>
<keyword evidence="1" id="KW-0238">DNA-binding</keyword>
<feature type="region of interest" description="Disordered" evidence="3">
    <location>
        <begin position="153"/>
        <end position="172"/>
    </location>
</feature>
<organism evidence="5 6">
    <name type="scientific">Pseudonocardia kunmingensis</name>
    <dbReference type="NCBI Taxonomy" id="630975"/>
    <lineage>
        <taxon>Bacteria</taxon>
        <taxon>Bacillati</taxon>
        <taxon>Actinomycetota</taxon>
        <taxon>Actinomycetes</taxon>
        <taxon>Pseudonocardiales</taxon>
        <taxon>Pseudonocardiaceae</taxon>
        <taxon>Pseudonocardia</taxon>
    </lineage>
</organism>
<accession>A0A543CX72</accession>
<dbReference type="EMBL" id="VFPA01000009">
    <property type="protein sequence ID" value="TQM01713.1"/>
    <property type="molecule type" value="Genomic_DNA"/>
</dbReference>
<keyword evidence="2" id="KW-0233">DNA recombination</keyword>
<dbReference type="Gene3D" id="3.40.50.1390">
    <property type="entry name" value="Resolvase, N-terminal catalytic domain"/>
    <property type="match status" value="1"/>
</dbReference>
<comment type="caution">
    <text evidence="5">The sequence shown here is derived from an EMBL/GenBank/DDBJ whole genome shotgun (WGS) entry which is preliminary data.</text>
</comment>
<dbReference type="PANTHER" id="PTHR30461:SF2">
    <property type="entry name" value="SERINE RECOMBINASE PINE-RELATED"/>
    <property type="match status" value="1"/>
</dbReference>
<reference evidence="5 6" key="1">
    <citation type="submission" date="2019-06" db="EMBL/GenBank/DDBJ databases">
        <title>Sequencing the genomes of 1000 actinobacteria strains.</title>
        <authorList>
            <person name="Klenk H.-P."/>
        </authorList>
    </citation>
    <scope>NUCLEOTIDE SEQUENCE [LARGE SCALE GENOMIC DNA]</scope>
    <source>
        <strain evidence="5 6">DSM 45301</strain>
    </source>
</reference>
<keyword evidence="6" id="KW-1185">Reference proteome</keyword>
<evidence type="ECO:0000313" key="6">
    <source>
        <dbReference type="Proteomes" id="UP000315677"/>
    </source>
</evidence>
<evidence type="ECO:0000313" key="5">
    <source>
        <dbReference type="EMBL" id="TQM01713.1"/>
    </source>
</evidence>
<dbReference type="InterPro" id="IPR050639">
    <property type="entry name" value="SSR_resolvase"/>
</dbReference>
<dbReference type="AlphaFoldDB" id="A0A543CX72"/>
<dbReference type="PANTHER" id="PTHR30461">
    <property type="entry name" value="DNA-INVERTASE FROM LAMBDOID PROPHAGE"/>
    <property type="match status" value="1"/>
</dbReference>
<dbReference type="GO" id="GO:0003677">
    <property type="term" value="F:DNA binding"/>
    <property type="evidence" value="ECO:0007669"/>
    <property type="project" value="UniProtKB-KW"/>
</dbReference>
<feature type="compositionally biased region" description="Pro residues" evidence="3">
    <location>
        <begin position="158"/>
        <end position="170"/>
    </location>
</feature>
<dbReference type="Proteomes" id="UP000315677">
    <property type="component" value="Unassembled WGS sequence"/>
</dbReference>
<dbReference type="InterPro" id="IPR036162">
    <property type="entry name" value="Resolvase-like_N_sf"/>
</dbReference>
<evidence type="ECO:0000259" key="4">
    <source>
        <dbReference type="PROSITE" id="PS51736"/>
    </source>
</evidence>
<proteinExistence type="predicted"/>
<feature type="domain" description="Resolvase/invertase-type recombinase catalytic" evidence="4">
    <location>
        <begin position="16"/>
        <end position="151"/>
    </location>
</feature>